<dbReference type="PANTHER" id="PTHR42943">
    <property type="entry name" value="GLUTATHIONE S-TRANSFERASE KAPPA"/>
    <property type="match status" value="1"/>
</dbReference>
<keyword evidence="1" id="KW-0808">Transferase</keyword>
<evidence type="ECO:0000313" key="7">
    <source>
        <dbReference type="Proteomes" id="UP000280405"/>
    </source>
</evidence>
<dbReference type="InterPro" id="IPR051924">
    <property type="entry name" value="GST_Kappa/NadH"/>
</dbReference>
<feature type="active site" description="Nucleophile" evidence="4">
    <location>
        <position position="12"/>
    </location>
</feature>
<dbReference type="PANTHER" id="PTHR42943:SF2">
    <property type="entry name" value="GLUTATHIONE S-TRANSFERASE KAPPA 1"/>
    <property type="match status" value="1"/>
</dbReference>
<organism evidence="6 7">
    <name type="scientific">Acinetobacter rongchengensis</name>
    <dbReference type="NCBI Taxonomy" id="2419601"/>
    <lineage>
        <taxon>Bacteria</taxon>
        <taxon>Pseudomonadati</taxon>
        <taxon>Pseudomonadota</taxon>
        <taxon>Gammaproteobacteria</taxon>
        <taxon>Moraxellales</taxon>
        <taxon>Moraxellaceae</taxon>
        <taxon>Acinetobacter</taxon>
    </lineage>
</organism>
<feature type="domain" description="DSBA-like thioredoxin" evidence="5">
    <location>
        <begin position="3"/>
        <end position="194"/>
    </location>
</feature>
<gene>
    <name evidence="6" type="ORF">D7V20_09880</name>
</gene>
<dbReference type="EC" id="5.99.1.4" evidence="3"/>
<dbReference type="AlphaFoldDB" id="A0A3A8ES75"/>
<proteinExistence type="inferred from homology"/>
<dbReference type="InterPro" id="IPR044087">
    <property type="entry name" value="NahD-like"/>
</dbReference>
<sequence>MKQIEFYFDLGSPYSYVGVQRIQQIAQQYQAEIVWKPMLLGGIFKATGNNSPMAVPAKARYSMIDLGRWSKLWNIPVQMNPYFPINTLNLMRIITAVQIYQPENFQKILHSLFDAMFGNPRNLNDINELANVVQGLGLEITQVQAWLADEQVKAQLKQVTEEAVERGVFGAPTWFVDDEIFWGIDHLHFLEMQLSKDENPE</sequence>
<evidence type="ECO:0000259" key="5">
    <source>
        <dbReference type="Pfam" id="PF01323"/>
    </source>
</evidence>
<protein>
    <recommendedName>
        <fullName evidence="3">2-hydroxychromene-2-carboxylate isomerase</fullName>
        <ecNumber evidence="3">5.99.1.4</ecNumber>
    </recommendedName>
</protein>
<evidence type="ECO:0000313" key="6">
    <source>
        <dbReference type="EMBL" id="RKG37717.1"/>
    </source>
</evidence>
<dbReference type="GO" id="GO:0005737">
    <property type="term" value="C:cytoplasm"/>
    <property type="evidence" value="ECO:0007669"/>
    <property type="project" value="UniProtKB-ARBA"/>
</dbReference>
<dbReference type="GO" id="GO:1901170">
    <property type="term" value="P:naphthalene catabolic process"/>
    <property type="evidence" value="ECO:0007669"/>
    <property type="project" value="InterPro"/>
</dbReference>
<dbReference type="GO" id="GO:0004602">
    <property type="term" value="F:glutathione peroxidase activity"/>
    <property type="evidence" value="ECO:0007669"/>
    <property type="project" value="TreeGrafter"/>
</dbReference>
<dbReference type="InterPro" id="IPR001853">
    <property type="entry name" value="DSBA-like_thioredoxin_dom"/>
</dbReference>
<dbReference type="GO" id="GO:0018845">
    <property type="term" value="F:2-hydroxychromene-2-carboxylate isomerase activity"/>
    <property type="evidence" value="ECO:0007669"/>
    <property type="project" value="UniProtKB-UniRule"/>
</dbReference>
<comment type="similarity">
    <text evidence="3">Belongs to the GST superfamily. NadH family.</text>
</comment>
<keyword evidence="7" id="KW-1185">Reference proteome</keyword>
<dbReference type="CDD" id="cd03022">
    <property type="entry name" value="DsbA_HCCA_Iso"/>
    <property type="match status" value="1"/>
</dbReference>
<comment type="caution">
    <text evidence="6">The sequence shown here is derived from an EMBL/GenBank/DDBJ whole genome shotgun (WGS) entry which is preliminary data.</text>
</comment>
<comment type="catalytic activity">
    <reaction evidence="2">
        <text>RX + glutathione = an S-substituted glutathione + a halide anion + H(+)</text>
        <dbReference type="Rhea" id="RHEA:16437"/>
        <dbReference type="ChEBI" id="CHEBI:15378"/>
        <dbReference type="ChEBI" id="CHEBI:16042"/>
        <dbReference type="ChEBI" id="CHEBI:17792"/>
        <dbReference type="ChEBI" id="CHEBI:57925"/>
        <dbReference type="ChEBI" id="CHEBI:90779"/>
        <dbReference type="EC" id="2.5.1.18"/>
    </reaction>
</comment>
<dbReference type="EMBL" id="RAXT01000017">
    <property type="protein sequence ID" value="RKG37717.1"/>
    <property type="molecule type" value="Genomic_DNA"/>
</dbReference>
<evidence type="ECO:0000256" key="3">
    <source>
        <dbReference type="PIRNR" id="PIRNR006386"/>
    </source>
</evidence>
<accession>A0A3A8ES75</accession>
<dbReference type="GO" id="GO:0004364">
    <property type="term" value="F:glutathione transferase activity"/>
    <property type="evidence" value="ECO:0007669"/>
    <property type="project" value="UniProtKB-EC"/>
</dbReference>
<reference evidence="6 7" key="1">
    <citation type="submission" date="2018-09" db="EMBL/GenBank/DDBJ databases">
        <title>The draft genome of Acinetobacter spp. strains.</title>
        <authorList>
            <person name="Qin J."/>
            <person name="Feng Y."/>
            <person name="Zong Z."/>
        </authorList>
    </citation>
    <scope>NUCLEOTIDE SEQUENCE [LARGE SCALE GENOMIC DNA]</scope>
    <source>
        <strain evidence="6 7">WCHAc060115</strain>
    </source>
</reference>
<dbReference type="InterPro" id="IPR036249">
    <property type="entry name" value="Thioredoxin-like_sf"/>
</dbReference>
<dbReference type="OrthoDB" id="5244108at2"/>
<dbReference type="SUPFAM" id="SSF52833">
    <property type="entry name" value="Thioredoxin-like"/>
    <property type="match status" value="1"/>
</dbReference>
<dbReference type="PIRSF" id="PIRSF006386">
    <property type="entry name" value="HCCAis_GSTk"/>
    <property type="match status" value="1"/>
</dbReference>
<name>A0A3A8ES75_9GAMM</name>
<dbReference type="Gene3D" id="3.40.30.10">
    <property type="entry name" value="Glutaredoxin"/>
    <property type="match status" value="1"/>
</dbReference>
<evidence type="ECO:0000256" key="4">
    <source>
        <dbReference type="PIRSR" id="PIRSR006386-1"/>
    </source>
</evidence>
<dbReference type="GO" id="GO:0006749">
    <property type="term" value="P:glutathione metabolic process"/>
    <property type="evidence" value="ECO:0007669"/>
    <property type="project" value="TreeGrafter"/>
</dbReference>
<dbReference type="InterPro" id="IPR014440">
    <property type="entry name" value="HCCAis_GSTk"/>
</dbReference>
<dbReference type="Pfam" id="PF01323">
    <property type="entry name" value="DSBA"/>
    <property type="match status" value="1"/>
</dbReference>
<evidence type="ECO:0000256" key="1">
    <source>
        <dbReference type="ARBA" id="ARBA00022679"/>
    </source>
</evidence>
<evidence type="ECO:0000256" key="2">
    <source>
        <dbReference type="ARBA" id="ARBA00047960"/>
    </source>
</evidence>
<dbReference type="FunFam" id="3.40.30.10:FF:000096">
    <property type="entry name" value="Glutathione S-transferase kappa"/>
    <property type="match status" value="1"/>
</dbReference>
<dbReference type="Proteomes" id="UP000280405">
    <property type="component" value="Unassembled WGS sequence"/>
</dbReference>
<keyword evidence="3 6" id="KW-0413">Isomerase</keyword>
<comment type="catalytic activity">
    <reaction evidence="3">
        <text>2-hydroxychromene-2-carboxylate = (3E)-4-(2-hydroxyphenyl)-2-oxobut-3-enoate</text>
        <dbReference type="Rhea" id="RHEA:27401"/>
        <dbReference type="ChEBI" id="CHEBI:59350"/>
        <dbReference type="ChEBI" id="CHEBI:59353"/>
        <dbReference type="EC" id="5.99.1.4"/>
    </reaction>
</comment>
<dbReference type="RefSeq" id="WP_120384126.1">
    <property type="nucleotide sequence ID" value="NZ_RAXT01000017.1"/>
</dbReference>